<feature type="transmembrane region" description="Helical" evidence="1">
    <location>
        <begin position="78"/>
        <end position="100"/>
    </location>
</feature>
<reference evidence="2 3" key="1">
    <citation type="submission" date="2019-08" db="EMBL/GenBank/DDBJ databases">
        <title>Bacillus genomes from the desert of Cuatro Cienegas, Coahuila.</title>
        <authorList>
            <person name="Olmedo-Alvarez G."/>
        </authorList>
    </citation>
    <scope>NUCLEOTIDE SEQUENCE [LARGE SCALE GENOMIC DNA]</scope>
    <source>
        <strain evidence="2 3">CH128b_4D</strain>
    </source>
</reference>
<evidence type="ECO:0000256" key="1">
    <source>
        <dbReference type="SAM" id="Phobius"/>
    </source>
</evidence>
<dbReference type="Pfam" id="PF09946">
    <property type="entry name" value="DUF2178"/>
    <property type="match status" value="1"/>
</dbReference>
<evidence type="ECO:0000313" key="2">
    <source>
        <dbReference type="EMBL" id="TYR99252.1"/>
    </source>
</evidence>
<accession>A0A5D4MC01</accession>
<protein>
    <submittedName>
        <fullName evidence="2">DUF2178 domain-containing protein</fullName>
    </submittedName>
</protein>
<gene>
    <name evidence="2" type="ORF">FZC84_10865</name>
</gene>
<sequence length="105" mass="11773">MTETVKDILIALSGLGIGVIFMIIAGVIQRKVGRKMRVFDERQQQISNQAKAFSWNVTLIVLLIAWAVVIIVDGISFAFFLMAAIYILHCLSLIATTLYYNHQNT</sequence>
<keyword evidence="1" id="KW-1133">Transmembrane helix</keyword>
<name>A0A5D4MC01_9BACI</name>
<evidence type="ECO:0000313" key="3">
    <source>
        <dbReference type="Proteomes" id="UP000325182"/>
    </source>
</evidence>
<dbReference type="InterPro" id="IPR019235">
    <property type="entry name" value="DUF2178_TM"/>
</dbReference>
<keyword evidence="1" id="KW-0472">Membrane</keyword>
<comment type="caution">
    <text evidence="2">The sequence shown here is derived from an EMBL/GenBank/DDBJ whole genome shotgun (WGS) entry which is preliminary data.</text>
</comment>
<dbReference type="EMBL" id="VTEG01000006">
    <property type="protein sequence ID" value="TYR99252.1"/>
    <property type="molecule type" value="Genomic_DNA"/>
</dbReference>
<feature type="transmembrane region" description="Helical" evidence="1">
    <location>
        <begin position="52"/>
        <end position="72"/>
    </location>
</feature>
<dbReference type="AlphaFoldDB" id="A0A5D4MC01"/>
<dbReference type="Proteomes" id="UP000325182">
    <property type="component" value="Unassembled WGS sequence"/>
</dbReference>
<keyword evidence="1" id="KW-0812">Transmembrane</keyword>
<feature type="transmembrane region" description="Helical" evidence="1">
    <location>
        <begin position="6"/>
        <end position="28"/>
    </location>
</feature>
<organism evidence="2 3">
    <name type="scientific">Rossellomorea vietnamensis</name>
    <dbReference type="NCBI Taxonomy" id="218284"/>
    <lineage>
        <taxon>Bacteria</taxon>
        <taxon>Bacillati</taxon>
        <taxon>Bacillota</taxon>
        <taxon>Bacilli</taxon>
        <taxon>Bacillales</taxon>
        <taxon>Bacillaceae</taxon>
        <taxon>Rossellomorea</taxon>
    </lineage>
</organism>
<proteinExistence type="predicted"/>
<dbReference type="RefSeq" id="WP_148953862.1">
    <property type="nucleotide sequence ID" value="NZ_VTEG01000006.1"/>
</dbReference>